<dbReference type="EMBL" id="AYRZ02000007">
    <property type="protein sequence ID" value="PHT75532.1"/>
    <property type="molecule type" value="Genomic_DNA"/>
</dbReference>
<name>A0A1U8F8A2_CAPAN</name>
<dbReference type="SMR" id="A0A1U8F8A2"/>
<protein>
    <submittedName>
        <fullName evidence="7">Defensin SD2</fullName>
    </submittedName>
</protein>
<dbReference type="OrthoDB" id="683455at2759"/>
<sequence>MALYSMRFFATILLLAMLLMATEMGPMRIADAKTCDTLSENFKGICFSSTNCATTCQNEDEEYTGGHCRGLHRRCFCTTECEL</sequence>
<evidence type="ECO:0000256" key="5">
    <source>
        <dbReference type="SAM" id="SignalP"/>
    </source>
</evidence>
<dbReference type="GO" id="GO:0005576">
    <property type="term" value="C:extracellular region"/>
    <property type="evidence" value="ECO:0007669"/>
    <property type="project" value="UniProtKB-SubCell"/>
</dbReference>
<evidence type="ECO:0000313" key="7">
    <source>
        <dbReference type="EMBL" id="PHT75532.1"/>
    </source>
</evidence>
<proteinExistence type="predicted"/>
<accession>A0A1U8F8A2</accession>
<dbReference type="STRING" id="4072.A0A1U8F8A2"/>
<organism evidence="7 8">
    <name type="scientific">Capsicum annuum</name>
    <name type="common">Capsicum pepper</name>
    <dbReference type="NCBI Taxonomy" id="4072"/>
    <lineage>
        <taxon>Eukaryota</taxon>
        <taxon>Viridiplantae</taxon>
        <taxon>Streptophyta</taxon>
        <taxon>Embryophyta</taxon>
        <taxon>Tracheophyta</taxon>
        <taxon>Spermatophyta</taxon>
        <taxon>Magnoliopsida</taxon>
        <taxon>eudicotyledons</taxon>
        <taxon>Gunneridae</taxon>
        <taxon>Pentapetalae</taxon>
        <taxon>asterids</taxon>
        <taxon>lamiids</taxon>
        <taxon>Solanales</taxon>
        <taxon>Solanaceae</taxon>
        <taxon>Solanoideae</taxon>
        <taxon>Capsiceae</taxon>
        <taxon>Capsicum</taxon>
    </lineage>
</organism>
<evidence type="ECO:0000256" key="3">
    <source>
        <dbReference type="ARBA" id="ARBA00022729"/>
    </source>
</evidence>
<dbReference type="OMA" id="CTTECEL"/>
<comment type="subcellular location">
    <subcellularLocation>
        <location evidence="1">Secreted</location>
    </subcellularLocation>
</comment>
<dbReference type="AlphaFoldDB" id="A0A1U8F8A2"/>
<dbReference type="InterPro" id="IPR003614">
    <property type="entry name" value="Knottins"/>
</dbReference>
<dbReference type="CDD" id="cd00107">
    <property type="entry name" value="Knot1"/>
    <property type="match status" value="1"/>
</dbReference>
<dbReference type="PANTHER" id="PTHR33147">
    <property type="entry name" value="DEFENSIN-LIKE PROTEIN 1"/>
    <property type="match status" value="1"/>
</dbReference>
<dbReference type="PROSITE" id="PS00940">
    <property type="entry name" value="GAMMA_THIONIN"/>
    <property type="match status" value="1"/>
</dbReference>
<reference evidence="7 8" key="1">
    <citation type="journal article" date="2014" name="Nat. Genet.">
        <title>Genome sequence of the hot pepper provides insights into the evolution of pungency in Capsicum species.</title>
        <authorList>
            <person name="Kim S."/>
            <person name="Park M."/>
            <person name="Yeom S.I."/>
            <person name="Kim Y.M."/>
            <person name="Lee J.M."/>
            <person name="Lee H.A."/>
            <person name="Seo E."/>
            <person name="Choi J."/>
            <person name="Cheong K."/>
            <person name="Kim K.T."/>
            <person name="Jung K."/>
            <person name="Lee G.W."/>
            <person name="Oh S.K."/>
            <person name="Bae C."/>
            <person name="Kim S.B."/>
            <person name="Lee H.Y."/>
            <person name="Kim S.Y."/>
            <person name="Kim M.S."/>
            <person name="Kang B.C."/>
            <person name="Jo Y.D."/>
            <person name="Yang H.B."/>
            <person name="Jeong H.J."/>
            <person name="Kang W.H."/>
            <person name="Kwon J.K."/>
            <person name="Shin C."/>
            <person name="Lim J.Y."/>
            <person name="Park J.H."/>
            <person name="Huh J.H."/>
            <person name="Kim J.S."/>
            <person name="Kim B.D."/>
            <person name="Cohen O."/>
            <person name="Paran I."/>
            <person name="Suh M.C."/>
            <person name="Lee S.B."/>
            <person name="Kim Y.K."/>
            <person name="Shin Y."/>
            <person name="Noh S.J."/>
            <person name="Park J."/>
            <person name="Seo Y.S."/>
            <person name="Kwon S.Y."/>
            <person name="Kim H.A."/>
            <person name="Park J.M."/>
            <person name="Kim H.J."/>
            <person name="Choi S.B."/>
            <person name="Bosland P.W."/>
            <person name="Reeves G."/>
            <person name="Jo S.H."/>
            <person name="Lee B.W."/>
            <person name="Cho H.T."/>
            <person name="Choi H.S."/>
            <person name="Lee M.S."/>
            <person name="Yu Y."/>
            <person name="Do Choi Y."/>
            <person name="Park B.S."/>
            <person name="van Deynze A."/>
            <person name="Ashrafi H."/>
            <person name="Hill T."/>
            <person name="Kim W.T."/>
            <person name="Pai H.S."/>
            <person name="Ahn H.K."/>
            <person name="Yeam I."/>
            <person name="Giovannoni J.J."/>
            <person name="Rose J.K."/>
            <person name="Sorensen I."/>
            <person name="Lee S.J."/>
            <person name="Kim R.W."/>
            <person name="Choi I.Y."/>
            <person name="Choi B.S."/>
            <person name="Lim J.S."/>
            <person name="Lee Y.H."/>
            <person name="Choi D."/>
        </authorList>
    </citation>
    <scope>NUCLEOTIDE SEQUENCE [LARGE SCALE GENOMIC DNA]</scope>
    <source>
        <strain evidence="8">cv. CM334</strain>
    </source>
</reference>
<dbReference type="Pfam" id="PF00304">
    <property type="entry name" value="Gamma-thionin"/>
    <property type="match status" value="1"/>
</dbReference>
<dbReference type="KEGG" id="cann:107855073"/>
<feature type="domain" description="Knottins-like" evidence="6">
    <location>
        <begin position="34"/>
        <end position="81"/>
    </location>
</feature>
<dbReference type="InterPro" id="IPR036574">
    <property type="entry name" value="Scorpion_toxin-like_sf"/>
</dbReference>
<dbReference type="SMART" id="SM00505">
    <property type="entry name" value="Knot1"/>
    <property type="match status" value="1"/>
</dbReference>
<evidence type="ECO:0000256" key="2">
    <source>
        <dbReference type="ARBA" id="ARBA00022525"/>
    </source>
</evidence>
<evidence type="ECO:0000259" key="6">
    <source>
        <dbReference type="SMART" id="SM00505"/>
    </source>
</evidence>
<reference evidence="7 8" key="2">
    <citation type="journal article" date="2017" name="Genome Biol.">
        <title>New reference genome sequences of hot pepper reveal the massive evolution of plant disease-resistance genes by retroduplication.</title>
        <authorList>
            <person name="Kim S."/>
            <person name="Park J."/>
            <person name="Yeom S.I."/>
            <person name="Kim Y.M."/>
            <person name="Seo E."/>
            <person name="Kim K.T."/>
            <person name="Kim M.S."/>
            <person name="Lee J.M."/>
            <person name="Cheong K."/>
            <person name="Shin H.S."/>
            <person name="Kim S.B."/>
            <person name="Han K."/>
            <person name="Lee J."/>
            <person name="Park M."/>
            <person name="Lee H.A."/>
            <person name="Lee H.Y."/>
            <person name="Lee Y."/>
            <person name="Oh S."/>
            <person name="Lee J.H."/>
            <person name="Choi E."/>
            <person name="Choi E."/>
            <person name="Lee S.E."/>
            <person name="Jeon J."/>
            <person name="Kim H."/>
            <person name="Choi G."/>
            <person name="Song H."/>
            <person name="Lee J."/>
            <person name="Lee S.C."/>
            <person name="Kwon J.K."/>
            <person name="Lee H.Y."/>
            <person name="Koo N."/>
            <person name="Hong Y."/>
            <person name="Kim R.W."/>
            <person name="Kang W.H."/>
            <person name="Huh J.H."/>
            <person name="Kang B.C."/>
            <person name="Yang T.J."/>
            <person name="Lee Y.H."/>
            <person name="Bennetzen J.L."/>
            <person name="Choi D."/>
        </authorList>
    </citation>
    <scope>NUCLEOTIDE SEQUENCE [LARGE SCALE GENOMIC DNA]</scope>
    <source>
        <strain evidence="8">cv. CM334</strain>
    </source>
</reference>
<feature type="signal peptide" evidence="5">
    <location>
        <begin position="1"/>
        <end position="21"/>
    </location>
</feature>
<keyword evidence="3 5" id="KW-0732">Signal</keyword>
<evidence type="ECO:0000313" key="8">
    <source>
        <dbReference type="Proteomes" id="UP000222542"/>
    </source>
</evidence>
<keyword evidence="4" id="KW-1015">Disulfide bond</keyword>
<dbReference type="PANTHER" id="PTHR33147:SF39">
    <property type="entry name" value="DRO1 PROTEIN-RELATED"/>
    <property type="match status" value="1"/>
</dbReference>
<feature type="chain" id="PRO_5030035413" evidence="5">
    <location>
        <begin position="22"/>
        <end position="83"/>
    </location>
</feature>
<keyword evidence="8" id="KW-1185">Reference proteome</keyword>
<keyword evidence="2" id="KW-0964">Secreted</keyword>
<dbReference type="Proteomes" id="UP000222542">
    <property type="component" value="Unassembled WGS sequence"/>
</dbReference>
<gene>
    <name evidence="7" type="ORF">T459_19054</name>
</gene>
<evidence type="ECO:0000256" key="4">
    <source>
        <dbReference type="ARBA" id="ARBA00023157"/>
    </source>
</evidence>
<comment type="caution">
    <text evidence="7">The sequence shown here is derived from an EMBL/GenBank/DDBJ whole genome shotgun (WGS) entry which is preliminary data.</text>
</comment>
<dbReference type="InterPro" id="IPR008176">
    <property type="entry name" value="Defensin_plant"/>
</dbReference>
<dbReference type="GO" id="GO:0006952">
    <property type="term" value="P:defense response"/>
    <property type="evidence" value="ECO:0000318"/>
    <property type="project" value="GO_Central"/>
</dbReference>
<dbReference type="SUPFAM" id="SSF57095">
    <property type="entry name" value="Scorpion toxin-like"/>
    <property type="match status" value="1"/>
</dbReference>
<dbReference type="Gramene" id="PHT75532">
    <property type="protein sequence ID" value="PHT75532"/>
    <property type="gene ID" value="T459_19054"/>
</dbReference>
<evidence type="ECO:0000256" key="1">
    <source>
        <dbReference type="ARBA" id="ARBA00004613"/>
    </source>
</evidence>
<dbReference type="Gene3D" id="3.30.30.10">
    <property type="entry name" value="Knottin, scorpion toxin-like"/>
    <property type="match status" value="1"/>
</dbReference>